<dbReference type="Pfam" id="PF20458">
    <property type="entry name" value="DUF6711"/>
    <property type="match status" value="1"/>
</dbReference>
<sequence length="117" mass="13147">MMALIIIDGVEIPAPTDYQVGIQDISKAERNAKGEIIIERIATKRKIEMSWGILTKEEMEKLLNAVNPVFFNVKYIDPQEGGTKSGTFYCGDRTSTGVAFIKGNMIYKNAKFNIIER</sequence>
<reference evidence="1" key="1">
    <citation type="submission" date="2021-10" db="EMBL/GenBank/DDBJ databases">
        <authorList>
            <person name="Mesa V."/>
        </authorList>
    </citation>
    <scope>NUCLEOTIDE SEQUENCE</scope>
    <source>
        <strain evidence="1">CC3_PB</strain>
    </source>
</reference>
<dbReference type="EMBL" id="CAKJVE010000004">
    <property type="protein sequence ID" value="CAG9705414.1"/>
    <property type="molecule type" value="Genomic_DNA"/>
</dbReference>
<organism evidence="1 2">
    <name type="scientific">Clostridium neonatale</name>
    <dbReference type="NCBI Taxonomy" id="137838"/>
    <lineage>
        <taxon>Bacteria</taxon>
        <taxon>Bacillati</taxon>
        <taxon>Bacillota</taxon>
        <taxon>Clostridia</taxon>
        <taxon>Eubacteriales</taxon>
        <taxon>Clostridiaceae</taxon>
        <taxon>Clostridium</taxon>
    </lineage>
</organism>
<comment type="caution">
    <text evidence="1">The sequence shown here is derived from an EMBL/GenBank/DDBJ whole genome shotgun (WGS) entry which is preliminary data.</text>
</comment>
<dbReference type="AlphaFoldDB" id="A0AA86MJ69"/>
<dbReference type="InterPro" id="IPR046557">
    <property type="entry name" value="DUF6711"/>
</dbReference>
<gene>
    <name evidence="1" type="ORF">CNEO_41856</name>
</gene>
<dbReference type="RefSeq" id="WP_247607700.1">
    <property type="nucleotide sequence ID" value="NZ_CAKJVE010000004.1"/>
</dbReference>
<proteinExistence type="predicted"/>
<evidence type="ECO:0000313" key="1">
    <source>
        <dbReference type="EMBL" id="CAG9705414.1"/>
    </source>
</evidence>
<evidence type="ECO:0000313" key="2">
    <source>
        <dbReference type="Proteomes" id="UP000789738"/>
    </source>
</evidence>
<dbReference type="Proteomes" id="UP000789738">
    <property type="component" value="Unassembled WGS sequence"/>
</dbReference>
<accession>A0AA86MJ69</accession>
<name>A0AA86MJ69_9CLOT</name>
<protein>
    <submittedName>
        <fullName evidence="1">Uncharacterized protein</fullName>
    </submittedName>
</protein>